<accession>A0A9J5Y8L6</accession>
<reference evidence="1 2" key="1">
    <citation type="submission" date="2020-09" db="EMBL/GenBank/DDBJ databases">
        <title>De no assembly of potato wild relative species, Solanum commersonii.</title>
        <authorList>
            <person name="Cho K."/>
        </authorList>
    </citation>
    <scope>NUCLEOTIDE SEQUENCE [LARGE SCALE GENOMIC DNA]</scope>
    <source>
        <strain evidence="1">LZ3.2</strain>
        <tissue evidence="1">Leaf</tissue>
    </source>
</reference>
<dbReference type="PANTHER" id="PTHR45722:SF2">
    <property type="entry name" value="LARGE RIBOSOMAL SUBUNIT PROTEIN UL29-RELATED"/>
    <property type="match status" value="1"/>
</dbReference>
<evidence type="ECO:0008006" key="3">
    <source>
        <dbReference type="Google" id="ProtNLM"/>
    </source>
</evidence>
<name>A0A9J5Y8L6_SOLCO</name>
<evidence type="ECO:0000313" key="1">
    <source>
        <dbReference type="EMBL" id="KAG5595628.1"/>
    </source>
</evidence>
<dbReference type="GO" id="GO:0003729">
    <property type="term" value="F:mRNA binding"/>
    <property type="evidence" value="ECO:0007669"/>
    <property type="project" value="TreeGrafter"/>
</dbReference>
<gene>
    <name evidence="1" type="ORF">H5410_036860</name>
</gene>
<organism evidence="1 2">
    <name type="scientific">Solanum commersonii</name>
    <name type="common">Commerson's wild potato</name>
    <name type="synonym">Commerson's nightshade</name>
    <dbReference type="NCBI Taxonomy" id="4109"/>
    <lineage>
        <taxon>Eukaryota</taxon>
        <taxon>Viridiplantae</taxon>
        <taxon>Streptophyta</taxon>
        <taxon>Embryophyta</taxon>
        <taxon>Tracheophyta</taxon>
        <taxon>Spermatophyta</taxon>
        <taxon>Magnoliopsida</taxon>
        <taxon>eudicotyledons</taxon>
        <taxon>Gunneridae</taxon>
        <taxon>Pentapetalae</taxon>
        <taxon>asterids</taxon>
        <taxon>lamiids</taxon>
        <taxon>Solanales</taxon>
        <taxon>Solanaceae</taxon>
        <taxon>Solanoideae</taxon>
        <taxon>Solaneae</taxon>
        <taxon>Solanum</taxon>
    </lineage>
</organism>
<comment type="caution">
    <text evidence="1">The sequence shown here is derived from an EMBL/GenBank/DDBJ whole genome shotgun (WGS) entry which is preliminary data.</text>
</comment>
<protein>
    <recommendedName>
        <fullName evidence="3">60S ribosomal protein L35</fullName>
    </recommendedName>
</protein>
<dbReference type="GO" id="GO:0003735">
    <property type="term" value="F:structural constituent of ribosome"/>
    <property type="evidence" value="ECO:0007669"/>
    <property type="project" value="TreeGrafter"/>
</dbReference>
<feature type="non-terminal residue" evidence="1">
    <location>
        <position position="1"/>
    </location>
</feature>
<dbReference type="Gene3D" id="6.10.250.3450">
    <property type="match status" value="1"/>
</dbReference>
<dbReference type="EMBL" id="JACXVP010000007">
    <property type="protein sequence ID" value="KAG5595628.1"/>
    <property type="molecule type" value="Genomic_DNA"/>
</dbReference>
<keyword evidence="2" id="KW-1185">Reference proteome</keyword>
<dbReference type="GO" id="GO:0000463">
    <property type="term" value="P:maturation of LSU-rRNA from tricistronic rRNA transcript (SSU-rRNA, 5.8S rRNA, LSU-rRNA)"/>
    <property type="evidence" value="ECO:0007669"/>
    <property type="project" value="InterPro"/>
</dbReference>
<proteinExistence type="predicted"/>
<sequence length="69" mass="8360">MARIKVHELRNKSKPDLLTQSKRLLVYKNKKYLPLDLSPKKFRAIRKRLTKHHASLTTDREKKKKEMYL</sequence>
<dbReference type="OrthoDB" id="528635at2759"/>
<dbReference type="InterPro" id="IPR045059">
    <property type="entry name" value="Ribosomal_uL29_euk"/>
</dbReference>
<dbReference type="GO" id="GO:0022625">
    <property type="term" value="C:cytosolic large ribosomal subunit"/>
    <property type="evidence" value="ECO:0007669"/>
    <property type="project" value="InterPro"/>
</dbReference>
<dbReference type="AlphaFoldDB" id="A0A9J5Y8L6"/>
<evidence type="ECO:0000313" key="2">
    <source>
        <dbReference type="Proteomes" id="UP000824120"/>
    </source>
</evidence>
<dbReference type="PANTHER" id="PTHR45722">
    <property type="entry name" value="60S RIBOSOMAL PROTEIN L35"/>
    <property type="match status" value="1"/>
</dbReference>
<dbReference type="Proteomes" id="UP000824120">
    <property type="component" value="Chromosome 7"/>
</dbReference>